<evidence type="ECO:0000313" key="1">
    <source>
        <dbReference type="EMBL" id="SDX99975.1"/>
    </source>
</evidence>
<dbReference type="SUPFAM" id="SSF55144">
    <property type="entry name" value="LigT-like"/>
    <property type="match status" value="1"/>
</dbReference>
<dbReference type="RefSeq" id="WP_093267551.1">
    <property type="nucleotide sequence ID" value="NZ_FNOK01000018.1"/>
</dbReference>
<dbReference type="Pfam" id="PF13563">
    <property type="entry name" value="2_5_RNA_ligase2"/>
    <property type="match status" value="1"/>
</dbReference>
<dbReference type="AlphaFoldDB" id="A0A1H3GA80"/>
<dbReference type="OrthoDB" id="3397424at2"/>
<dbReference type="Proteomes" id="UP000199529">
    <property type="component" value="Unassembled WGS sequence"/>
</dbReference>
<reference evidence="2" key="1">
    <citation type="submission" date="2016-10" db="EMBL/GenBank/DDBJ databases">
        <authorList>
            <person name="Varghese N."/>
            <person name="Submissions S."/>
        </authorList>
    </citation>
    <scope>NUCLEOTIDE SEQUENCE [LARGE SCALE GENOMIC DNA]</scope>
    <source>
        <strain evidence="2">CGMCC 4.3530</strain>
    </source>
</reference>
<gene>
    <name evidence="1" type="ORF">SAMN05216215_101897</name>
</gene>
<proteinExistence type="predicted"/>
<keyword evidence="2" id="KW-1185">Reference proteome</keyword>
<dbReference type="EMBL" id="FNOK01000018">
    <property type="protein sequence ID" value="SDX99975.1"/>
    <property type="molecule type" value="Genomic_DNA"/>
</dbReference>
<dbReference type="Gene3D" id="3.90.1140.10">
    <property type="entry name" value="Cyclic phosphodiesterase"/>
    <property type="match status" value="1"/>
</dbReference>
<protein>
    <recommendedName>
        <fullName evidence="3">2'-5' RNA ligase superfamily protein</fullName>
    </recommendedName>
</protein>
<sequence>MDCFFERFPGATWEIQERLHVYALPNQKVRDVVTDYHTLLGDDPIGQYGLGLQPAAFLHFTVQMLRKHRSEVTQLDLDELVTHLAKQLRHVDPITLQVGPPQAGVHAVELWVAPDADEVWGELVSHTRTAVSNVFGPDALPPLGPNAVPHTSLGYGVRPGDSGAITNVIKQIRRPLVEVTVDQVHLLAVTQHPARGCFTWEPIAAIPLGR</sequence>
<accession>A0A1H3GA80</accession>
<name>A0A1H3GA80_9PSEU</name>
<dbReference type="InterPro" id="IPR009097">
    <property type="entry name" value="Cyclic_Pdiesterase"/>
</dbReference>
<evidence type="ECO:0008006" key="3">
    <source>
        <dbReference type="Google" id="ProtNLM"/>
    </source>
</evidence>
<organism evidence="1 2">
    <name type="scientific">Saccharopolyspora shandongensis</name>
    <dbReference type="NCBI Taxonomy" id="418495"/>
    <lineage>
        <taxon>Bacteria</taxon>
        <taxon>Bacillati</taxon>
        <taxon>Actinomycetota</taxon>
        <taxon>Actinomycetes</taxon>
        <taxon>Pseudonocardiales</taxon>
        <taxon>Pseudonocardiaceae</taxon>
        <taxon>Saccharopolyspora</taxon>
    </lineage>
</organism>
<evidence type="ECO:0000313" key="2">
    <source>
        <dbReference type="Proteomes" id="UP000199529"/>
    </source>
</evidence>